<feature type="domain" description="DUF6533" evidence="3">
    <location>
        <begin position="60"/>
        <end position="105"/>
    </location>
</feature>
<keyword evidence="2" id="KW-0812">Transmembrane</keyword>
<feature type="transmembrane region" description="Helical" evidence="2">
    <location>
        <begin position="147"/>
        <end position="166"/>
    </location>
</feature>
<proteinExistence type="predicted"/>
<dbReference type="Proteomes" id="UP000193067">
    <property type="component" value="Unassembled WGS sequence"/>
</dbReference>
<accession>A0A1Y2ID73</accession>
<dbReference type="InterPro" id="IPR045340">
    <property type="entry name" value="DUF6533"/>
</dbReference>
<evidence type="ECO:0000313" key="5">
    <source>
        <dbReference type="Proteomes" id="UP000193067"/>
    </source>
</evidence>
<feature type="transmembrane region" description="Helical" evidence="2">
    <location>
        <begin position="247"/>
        <end position="267"/>
    </location>
</feature>
<evidence type="ECO:0000313" key="4">
    <source>
        <dbReference type="EMBL" id="OSC99078.1"/>
    </source>
</evidence>
<gene>
    <name evidence="4" type="ORF">PYCCODRAFT_1427422</name>
</gene>
<dbReference type="STRING" id="1353009.A0A1Y2ID73"/>
<dbReference type="Pfam" id="PF20151">
    <property type="entry name" value="DUF6533"/>
    <property type="match status" value="1"/>
</dbReference>
<evidence type="ECO:0000259" key="3">
    <source>
        <dbReference type="Pfam" id="PF20151"/>
    </source>
</evidence>
<keyword evidence="2" id="KW-1133">Transmembrane helix</keyword>
<keyword evidence="5" id="KW-1185">Reference proteome</keyword>
<evidence type="ECO:0000256" key="2">
    <source>
        <dbReference type="SAM" id="Phobius"/>
    </source>
</evidence>
<reference evidence="4 5" key="1">
    <citation type="journal article" date="2015" name="Biotechnol. Biofuels">
        <title>Enhanced degradation of softwood versus hardwood by the white-rot fungus Pycnoporus coccineus.</title>
        <authorList>
            <person name="Couturier M."/>
            <person name="Navarro D."/>
            <person name="Chevret D."/>
            <person name="Henrissat B."/>
            <person name="Piumi F."/>
            <person name="Ruiz-Duenas F.J."/>
            <person name="Martinez A.T."/>
            <person name="Grigoriev I.V."/>
            <person name="Riley R."/>
            <person name="Lipzen A."/>
            <person name="Berrin J.G."/>
            <person name="Master E.R."/>
            <person name="Rosso M.N."/>
        </authorList>
    </citation>
    <scope>NUCLEOTIDE SEQUENCE [LARGE SCALE GENOMIC DNA]</scope>
    <source>
        <strain evidence="4 5">BRFM310</strain>
    </source>
</reference>
<feature type="compositionally biased region" description="Acidic residues" evidence="1">
    <location>
        <begin position="328"/>
        <end position="349"/>
    </location>
</feature>
<organism evidence="4 5">
    <name type="scientific">Trametes coccinea (strain BRFM310)</name>
    <name type="common">Pycnoporus coccineus</name>
    <dbReference type="NCBI Taxonomy" id="1353009"/>
    <lineage>
        <taxon>Eukaryota</taxon>
        <taxon>Fungi</taxon>
        <taxon>Dikarya</taxon>
        <taxon>Basidiomycota</taxon>
        <taxon>Agaricomycotina</taxon>
        <taxon>Agaricomycetes</taxon>
        <taxon>Polyporales</taxon>
        <taxon>Polyporaceae</taxon>
        <taxon>Trametes</taxon>
    </lineage>
</organism>
<keyword evidence="2" id="KW-0472">Membrane</keyword>
<dbReference type="AlphaFoldDB" id="A0A1Y2ID73"/>
<feature type="region of interest" description="Disordered" evidence="1">
    <location>
        <begin position="321"/>
        <end position="365"/>
    </location>
</feature>
<protein>
    <recommendedName>
        <fullName evidence="3">DUF6533 domain-containing protein</fullName>
    </recommendedName>
</protein>
<dbReference type="EMBL" id="KZ084131">
    <property type="protein sequence ID" value="OSC99078.1"/>
    <property type="molecule type" value="Genomic_DNA"/>
</dbReference>
<sequence length="365" mass="39940">MDGAQWVLKRTSKCAVAPIPVECLTLPQCGMNSTTDGSDSQGEQAQEYIEEVFECFAVNCVNLAVFVLLLFEHLITLECEVRFAWCRKLSWARVILLVNRYVSLLYFLLSLAPLLPEINSLLYGAQLHDVGHAPSSILRLGSGNNRLVTCIVVLLALVPVATNLYLEDMSSVQYTPDGVCTLTTSFTPTMFHNWTVTILTRASLIASEAIVIVVTWMKTCRRVHAGTLPTTPGGTPMTFTRLVLREGIVYFCVVLSLNIVQLVFTFLEGSTLALALQILDVLTPILISRFYFNLGELKDQEAAASTLPSVHSTTTLRFASEYAGSGSPDEDEDGDEGSLSDIVFGDEVDSPPANASWPAKQVVYA</sequence>
<dbReference type="OrthoDB" id="2754842at2759"/>
<name>A0A1Y2ID73_TRAC3</name>
<feature type="transmembrane region" description="Helical" evidence="2">
    <location>
        <begin position="198"/>
        <end position="217"/>
    </location>
</feature>
<evidence type="ECO:0000256" key="1">
    <source>
        <dbReference type="SAM" id="MobiDB-lite"/>
    </source>
</evidence>